<reference evidence="2 3" key="1">
    <citation type="submission" date="2020-08" db="EMBL/GenBank/DDBJ databases">
        <title>Genomic Encyclopedia of Type Strains, Phase IV (KMG-V): Genome sequencing to study the core and pangenomes of soil and plant-associated prokaryotes.</title>
        <authorList>
            <person name="Whitman W."/>
        </authorList>
    </citation>
    <scope>NUCLEOTIDE SEQUENCE [LARGE SCALE GENOMIC DNA]</scope>
    <source>
        <strain evidence="2 3">M8UP14</strain>
    </source>
</reference>
<evidence type="ECO:0000313" key="2">
    <source>
        <dbReference type="EMBL" id="MBB5055654.1"/>
    </source>
</evidence>
<feature type="transmembrane region" description="Helical" evidence="1">
    <location>
        <begin position="141"/>
        <end position="158"/>
    </location>
</feature>
<feature type="transmembrane region" description="Helical" evidence="1">
    <location>
        <begin position="114"/>
        <end position="129"/>
    </location>
</feature>
<gene>
    <name evidence="2" type="ORF">HDF16_000323</name>
</gene>
<keyword evidence="1" id="KW-1133">Transmembrane helix</keyword>
<organism evidence="2 3">
    <name type="scientific">Granulicella aggregans</name>
    <dbReference type="NCBI Taxonomy" id="474949"/>
    <lineage>
        <taxon>Bacteria</taxon>
        <taxon>Pseudomonadati</taxon>
        <taxon>Acidobacteriota</taxon>
        <taxon>Terriglobia</taxon>
        <taxon>Terriglobales</taxon>
        <taxon>Acidobacteriaceae</taxon>
        <taxon>Granulicella</taxon>
    </lineage>
</organism>
<comment type="caution">
    <text evidence="2">The sequence shown here is derived from an EMBL/GenBank/DDBJ whole genome shotgun (WGS) entry which is preliminary data.</text>
</comment>
<name>A0A7W8E1Z9_9BACT</name>
<sequence length="530" mass="58974">MNRHGYALSATAEQVIERGLCLWLLALVATFVLITRHWPMAGDATFMHYVIFLMKHGMVPYRDIVDMNLPGSYLLEGAEMRLLGPGSIGWRLYDFALMLLASVSLLTILRREGGLAGILAAALFVLIHGRDGILMSGERDFAGAVLLLAAVACLFAAMRLQRISAVAMALGAGFGAPLSLACCIKPTFIPMVICLLIWTEWMRRERSQSVTRVFVPIATGLLLPVFGCFDFLLREGALLGFSSEMHGLIPYHASIDPRSFGYLLDNCLSPVAGLFFLWLLAAWMLRKQSSNPERTALIFCAVCGLLSYLLQRKGFWYQRYPLLAFLLPVFMIDFSRLVKDRSWPRLIGIAGFVFGIVLASLCVVRLAGFERAEPQRPLLNDLSAFGPPSSLSGHVQCMDTIGGCLDALYAGGIVQSTGFLYDCYLLGGRGADRNGVVIDDLRRHFWQEMALDPPRLVVVTDSVCYEGARSFDKYARWPEFQSYLASNFDMVKQSGPQAPTHYWSRLLTPYGYRIYMRRTDKGSTAAIMAR</sequence>
<keyword evidence="3" id="KW-1185">Reference proteome</keyword>
<dbReference type="Proteomes" id="UP000540989">
    <property type="component" value="Unassembled WGS sequence"/>
</dbReference>
<feature type="transmembrane region" description="Helical" evidence="1">
    <location>
        <begin position="20"/>
        <end position="38"/>
    </location>
</feature>
<feature type="transmembrane region" description="Helical" evidence="1">
    <location>
        <begin position="178"/>
        <end position="198"/>
    </location>
</feature>
<evidence type="ECO:0008006" key="4">
    <source>
        <dbReference type="Google" id="ProtNLM"/>
    </source>
</evidence>
<feature type="transmembrane region" description="Helical" evidence="1">
    <location>
        <begin position="317"/>
        <end position="334"/>
    </location>
</feature>
<evidence type="ECO:0000313" key="3">
    <source>
        <dbReference type="Proteomes" id="UP000540989"/>
    </source>
</evidence>
<keyword evidence="1" id="KW-0812">Transmembrane</keyword>
<feature type="transmembrane region" description="Helical" evidence="1">
    <location>
        <begin position="346"/>
        <end position="368"/>
    </location>
</feature>
<feature type="transmembrane region" description="Helical" evidence="1">
    <location>
        <begin position="295"/>
        <end position="311"/>
    </location>
</feature>
<dbReference type="AlphaFoldDB" id="A0A7W8E1Z9"/>
<dbReference type="EMBL" id="JACHIP010000001">
    <property type="protein sequence ID" value="MBB5055654.1"/>
    <property type="molecule type" value="Genomic_DNA"/>
</dbReference>
<accession>A0A7W8E1Z9</accession>
<feature type="transmembrane region" description="Helical" evidence="1">
    <location>
        <begin position="260"/>
        <end position="283"/>
    </location>
</feature>
<feature type="transmembrane region" description="Helical" evidence="1">
    <location>
        <begin position="210"/>
        <end position="233"/>
    </location>
</feature>
<evidence type="ECO:0000256" key="1">
    <source>
        <dbReference type="SAM" id="Phobius"/>
    </source>
</evidence>
<protein>
    <recommendedName>
        <fullName evidence="4">Dolichyl-phosphate-mannose-protein mannosyltransferase</fullName>
    </recommendedName>
</protein>
<keyword evidence="1" id="KW-0472">Membrane</keyword>
<dbReference type="RefSeq" id="WP_184213423.1">
    <property type="nucleotide sequence ID" value="NZ_JACHIP010000001.1"/>
</dbReference>
<proteinExistence type="predicted"/>